<reference evidence="1 2" key="1">
    <citation type="submission" date="2023-12" db="EMBL/GenBank/DDBJ databases">
        <title>Characterization of antibiotic resistance in Aeromonas spp. in hospital effluent.</title>
        <authorList>
            <person name="Negoseki B.R.S."/>
            <person name="Krul D."/>
            <person name="Siqueira A.C."/>
            <person name="Almeida M."/>
            <person name="Mesa D."/>
            <person name="Conte D."/>
            <person name="Dalla-Costa L.M."/>
        </authorList>
    </citation>
    <scope>NUCLEOTIDE SEQUENCE [LARGE SCALE GENOMIC DNA]</scope>
    <source>
        <strain evidence="1 2">36v</strain>
    </source>
</reference>
<protein>
    <submittedName>
        <fullName evidence="1">Uncharacterized protein</fullName>
    </submittedName>
</protein>
<evidence type="ECO:0000313" key="2">
    <source>
        <dbReference type="Proteomes" id="UP001304847"/>
    </source>
</evidence>
<dbReference type="EMBL" id="JAYGOJ010000248">
    <property type="protein sequence ID" value="MEA9438667.1"/>
    <property type="molecule type" value="Genomic_DNA"/>
</dbReference>
<name>A0ABU5WF21_AERCA</name>
<organism evidence="1 2">
    <name type="scientific">Aeromonas caviae</name>
    <name type="common">Aeromonas punctata</name>
    <dbReference type="NCBI Taxonomy" id="648"/>
    <lineage>
        <taxon>Bacteria</taxon>
        <taxon>Pseudomonadati</taxon>
        <taxon>Pseudomonadota</taxon>
        <taxon>Gammaproteobacteria</taxon>
        <taxon>Aeromonadales</taxon>
        <taxon>Aeromonadaceae</taxon>
        <taxon>Aeromonas</taxon>
    </lineage>
</organism>
<evidence type="ECO:0000313" key="1">
    <source>
        <dbReference type="EMBL" id="MEA9438667.1"/>
    </source>
</evidence>
<dbReference type="RefSeq" id="WP_323581109.1">
    <property type="nucleotide sequence ID" value="NZ_JAYGOJ010000248.1"/>
</dbReference>
<keyword evidence="2" id="KW-1185">Reference proteome</keyword>
<accession>A0ABU5WF21</accession>
<gene>
    <name evidence="1" type="ORF">VCX44_23445</name>
</gene>
<sequence length="96" mass="11154">MSTATWREEKAEYVISAICRLLAAEDTPLGIKEELSGEALWNALKLFADAMEERLNSKTRWSPGLVELFRNEPERCKEWLELMAEPDFSAEGYWKR</sequence>
<dbReference type="Proteomes" id="UP001304847">
    <property type="component" value="Unassembled WGS sequence"/>
</dbReference>
<proteinExistence type="predicted"/>
<comment type="caution">
    <text evidence="1">The sequence shown here is derived from an EMBL/GenBank/DDBJ whole genome shotgun (WGS) entry which is preliminary data.</text>
</comment>